<feature type="compositionally biased region" description="Pro residues" evidence="1">
    <location>
        <begin position="99"/>
        <end position="108"/>
    </location>
</feature>
<dbReference type="RefSeq" id="WP_098511216.1">
    <property type="nucleotide sequence ID" value="NZ_JBIAKZ010000013.1"/>
</dbReference>
<feature type="region of interest" description="Disordered" evidence="1">
    <location>
        <begin position="1"/>
        <end position="24"/>
    </location>
</feature>
<evidence type="ECO:0000259" key="2">
    <source>
        <dbReference type="Pfam" id="PF16170"/>
    </source>
</evidence>
<evidence type="ECO:0000313" key="4">
    <source>
        <dbReference type="Proteomes" id="UP000243542"/>
    </source>
</evidence>
<dbReference type="EMBL" id="PDJK01000002">
    <property type="protein sequence ID" value="PFG47293.1"/>
    <property type="molecule type" value="Genomic_DNA"/>
</dbReference>
<feature type="domain" description="DUF4873" evidence="2">
    <location>
        <begin position="14"/>
        <end position="103"/>
    </location>
</feature>
<reference evidence="3 4" key="1">
    <citation type="submission" date="2017-10" db="EMBL/GenBank/DDBJ databases">
        <title>Sequencing the genomes of 1000 actinobacteria strains.</title>
        <authorList>
            <person name="Klenk H.-P."/>
        </authorList>
    </citation>
    <scope>NUCLEOTIDE SEQUENCE [LARGE SCALE GENOMIC DNA]</scope>
    <source>
        <strain evidence="3 4">DSM 46092</strain>
    </source>
</reference>
<evidence type="ECO:0000313" key="3">
    <source>
        <dbReference type="EMBL" id="PFG47293.1"/>
    </source>
</evidence>
<sequence length="108" mass="11951">MPKPTQAEESEHDEDGYRGQASIVVGTAEPPVEVVLRGHFQPIDGYYHWYGRIAVNSALAEQVGGRRKRARSGSVNAPRPAKCPIRTPGRYRITGRSTPPFPIPTRMP</sequence>
<proteinExistence type="predicted"/>
<evidence type="ECO:0000256" key="1">
    <source>
        <dbReference type="SAM" id="MobiDB-lite"/>
    </source>
</evidence>
<organism evidence="3 4">
    <name type="scientific">Amycolatopsis sulphurea</name>
    <dbReference type="NCBI Taxonomy" id="76022"/>
    <lineage>
        <taxon>Bacteria</taxon>
        <taxon>Bacillati</taxon>
        <taxon>Actinomycetota</taxon>
        <taxon>Actinomycetes</taxon>
        <taxon>Pseudonocardiales</taxon>
        <taxon>Pseudonocardiaceae</taxon>
        <taxon>Amycolatopsis</taxon>
    </lineage>
</organism>
<dbReference type="AlphaFoldDB" id="A0A2A9F8K3"/>
<protein>
    <submittedName>
        <fullName evidence="3">Uncharacterized protein DUF4873</fullName>
    </submittedName>
</protein>
<name>A0A2A9F8K3_9PSEU</name>
<dbReference type="InterPro" id="IPR032371">
    <property type="entry name" value="DUF4873"/>
</dbReference>
<accession>A0A2A9F8K3</accession>
<gene>
    <name evidence="3" type="ORF">ATK36_2329</name>
</gene>
<dbReference type="Pfam" id="PF16170">
    <property type="entry name" value="DUF4873"/>
    <property type="match status" value="1"/>
</dbReference>
<keyword evidence="4" id="KW-1185">Reference proteome</keyword>
<feature type="region of interest" description="Disordered" evidence="1">
    <location>
        <begin position="67"/>
        <end position="108"/>
    </location>
</feature>
<comment type="caution">
    <text evidence="3">The sequence shown here is derived from an EMBL/GenBank/DDBJ whole genome shotgun (WGS) entry which is preliminary data.</text>
</comment>
<dbReference type="Proteomes" id="UP000243542">
    <property type="component" value="Unassembled WGS sequence"/>
</dbReference>